<dbReference type="Pfam" id="PF00455">
    <property type="entry name" value="DeoRC"/>
    <property type="match status" value="1"/>
</dbReference>
<evidence type="ECO:0000313" key="9">
    <source>
        <dbReference type="Proteomes" id="UP000198221"/>
    </source>
</evidence>
<dbReference type="GO" id="GO:0003700">
    <property type="term" value="F:DNA-binding transcription factor activity"/>
    <property type="evidence" value="ECO:0007669"/>
    <property type="project" value="InterPro"/>
</dbReference>
<dbReference type="InterPro" id="IPR050313">
    <property type="entry name" value="Carb_Metab_HTH_regulators"/>
</dbReference>
<name>A0A1C5JX04_9ACTN</name>
<dbReference type="PANTHER" id="PTHR30363">
    <property type="entry name" value="HTH-TYPE TRANSCRIPTIONAL REGULATOR SRLR-RELATED"/>
    <property type="match status" value="1"/>
</dbReference>
<organism evidence="8 9">
    <name type="scientific">Micromonospora inositola</name>
    <dbReference type="NCBI Taxonomy" id="47865"/>
    <lineage>
        <taxon>Bacteria</taxon>
        <taxon>Bacillati</taxon>
        <taxon>Actinomycetota</taxon>
        <taxon>Actinomycetes</taxon>
        <taxon>Micromonosporales</taxon>
        <taxon>Micromonosporaceae</taxon>
        <taxon>Micromonospora</taxon>
    </lineage>
</organism>
<keyword evidence="9" id="KW-1185">Reference proteome</keyword>
<keyword evidence="3" id="KW-0805">Transcription regulation</keyword>
<dbReference type="Gene3D" id="1.10.10.10">
    <property type="entry name" value="Winged helix-like DNA-binding domain superfamily/Winged helix DNA-binding domain"/>
    <property type="match status" value="1"/>
</dbReference>
<dbReference type="AlphaFoldDB" id="A0A1C5JX04"/>
<dbReference type="InterPro" id="IPR036390">
    <property type="entry name" value="WH_DNA-bd_sf"/>
</dbReference>
<dbReference type="InterPro" id="IPR037171">
    <property type="entry name" value="NagB/RpiA_transferase-like"/>
</dbReference>
<dbReference type="PROSITE" id="PS51000">
    <property type="entry name" value="HTH_DEOR_2"/>
    <property type="match status" value="1"/>
</dbReference>
<evidence type="ECO:0000259" key="7">
    <source>
        <dbReference type="PROSITE" id="PS51000"/>
    </source>
</evidence>
<dbReference type="EMBL" id="LT607754">
    <property type="protein sequence ID" value="SCG75063.1"/>
    <property type="molecule type" value="Genomic_DNA"/>
</dbReference>
<evidence type="ECO:0000313" key="8">
    <source>
        <dbReference type="EMBL" id="SCG75063.1"/>
    </source>
</evidence>
<dbReference type="Pfam" id="PF08220">
    <property type="entry name" value="HTH_DeoR"/>
    <property type="match status" value="1"/>
</dbReference>
<dbReference type="SUPFAM" id="SSF100950">
    <property type="entry name" value="NagB/RpiA/CoA transferase-like"/>
    <property type="match status" value="1"/>
</dbReference>
<dbReference type="InterPro" id="IPR036388">
    <property type="entry name" value="WH-like_DNA-bd_sf"/>
</dbReference>
<keyword evidence="2" id="KW-0678">Repressor</keyword>
<gene>
    <name evidence="8" type="ORF">GA0070613_5688</name>
</gene>
<dbReference type="Gene3D" id="3.40.50.1360">
    <property type="match status" value="1"/>
</dbReference>
<accession>A0A1C5JX04</accession>
<dbReference type="PRINTS" id="PR00037">
    <property type="entry name" value="HTHLACR"/>
</dbReference>
<dbReference type="PROSITE" id="PS00894">
    <property type="entry name" value="HTH_DEOR_1"/>
    <property type="match status" value="1"/>
</dbReference>
<evidence type="ECO:0000256" key="4">
    <source>
        <dbReference type="ARBA" id="ARBA00023125"/>
    </source>
</evidence>
<evidence type="ECO:0000256" key="2">
    <source>
        <dbReference type="ARBA" id="ARBA00022491"/>
    </source>
</evidence>
<protein>
    <recommendedName>
        <fullName evidence="1">Lactose phosphotransferase system repressor</fullName>
    </recommendedName>
</protein>
<dbReference type="PANTHER" id="PTHR30363:SF4">
    <property type="entry name" value="GLYCEROL-3-PHOSPHATE REGULON REPRESSOR"/>
    <property type="match status" value="1"/>
</dbReference>
<dbReference type="InterPro" id="IPR018356">
    <property type="entry name" value="Tscrpt_reg_HTH_DeoR_CS"/>
</dbReference>
<evidence type="ECO:0000256" key="5">
    <source>
        <dbReference type="ARBA" id="ARBA00023163"/>
    </source>
</evidence>
<dbReference type="SMART" id="SM00420">
    <property type="entry name" value="HTH_DEOR"/>
    <property type="match status" value="1"/>
</dbReference>
<keyword evidence="4" id="KW-0238">DNA-binding</keyword>
<comment type="function">
    <text evidence="6">Repressor of the lactose catabolism operon. Galactose-6-phosphate is the inducer.</text>
</comment>
<evidence type="ECO:0000256" key="6">
    <source>
        <dbReference type="ARBA" id="ARBA00024937"/>
    </source>
</evidence>
<proteinExistence type="predicted"/>
<feature type="domain" description="HTH deoR-type" evidence="7">
    <location>
        <begin position="9"/>
        <end position="64"/>
    </location>
</feature>
<dbReference type="InterPro" id="IPR014036">
    <property type="entry name" value="DeoR-like_C"/>
</dbReference>
<evidence type="ECO:0000256" key="3">
    <source>
        <dbReference type="ARBA" id="ARBA00023015"/>
    </source>
</evidence>
<dbReference type="SMART" id="SM01134">
    <property type="entry name" value="DeoRC"/>
    <property type="match status" value="1"/>
</dbReference>
<sequence length="262" mass="27845">MTGNVLAVRHQRQLEIVRRLRVNGAISVEELAASLGVSAATVRRDLQRLQSEGKLTRVHGGAHLPSFVTEDADVDRPFALVATVDAADKRAVARAAAAMVRDGDMVLLDIGTTTQLLAQELRGRRVTIVTASLAVLDVLRDDNAVELVLLGGLVRRAYHSLVGVITEDTLRQLHADIAFIGASGVRSDGSVLDTTLVEVPVKRGLIAASSRTVLLTDRHKYPGTGTLRVCGVGDLDAIVTNAGADTDMFELCTRSGVEVVVA</sequence>
<reference evidence="9" key="1">
    <citation type="submission" date="2016-06" db="EMBL/GenBank/DDBJ databases">
        <authorList>
            <person name="Varghese N."/>
            <person name="Submissions Spin"/>
        </authorList>
    </citation>
    <scope>NUCLEOTIDE SEQUENCE [LARGE SCALE GENOMIC DNA]</scope>
    <source>
        <strain evidence="9">DSM 43819</strain>
    </source>
</reference>
<dbReference type="InterPro" id="IPR001034">
    <property type="entry name" value="DeoR_HTH"/>
</dbReference>
<dbReference type="SUPFAM" id="SSF46785">
    <property type="entry name" value="Winged helix' DNA-binding domain"/>
    <property type="match status" value="1"/>
</dbReference>
<keyword evidence="5" id="KW-0804">Transcription</keyword>
<dbReference type="Proteomes" id="UP000198221">
    <property type="component" value="Chromosome I"/>
</dbReference>
<evidence type="ECO:0000256" key="1">
    <source>
        <dbReference type="ARBA" id="ARBA00021390"/>
    </source>
</evidence>
<dbReference type="GO" id="GO:0003677">
    <property type="term" value="F:DNA binding"/>
    <property type="evidence" value="ECO:0007669"/>
    <property type="project" value="UniProtKB-KW"/>
</dbReference>
<dbReference type="OrthoDB" id="7688673at2"/>